<dbReference type="PROSITE" id="PS51318">
    <property type="entry name" value="TAT"/>
    <property type="match status" value="1"/>
</dbReference>
<dbReference type="InterPro" id="IPR006059">
    <property type="entry name" value="SBP"/>
</dbReference>
<proteinExistence type="predicted"/>
<dbReference type="Proteomes" id="UP001183615">
    <property type="component" value="Unassembled WGS sequence"/>
</dbReference>
<dbReference type="Pfam" id="PF01547">
    <property type="entry name" value="SBP_bac_1"/>
    <property type="match status" value="1"/>
</dbReference>
<evidence type="ECO:0000313" key="3">
    <source>
        <dbReference type="Proteomes" id="UP001183615"/>
    </source>
</evidence>
<gene>
    <name evidence="2" type="ORF">RM779_32885</name>
</gene>
<dbReference type="EMBL" id="JAVREV010000034">
    <property type="protein sequence ID" value="MDT0447356.1"/>
    <property type="molecule type" value="Genomic_DNA"/>
</dbReference>
<reference evidence="3" key="1">
    <citation type="submission" date="2023-07" db="EMBL/GenBank/DDBJ databases">
        <title>30 novel species of actinomycetes from the DSMZ collection.</title>
        <authorList>
            <person name="Nouioui I."/>
        </authorList>
    </citation>
    <scope>NUCLEOTIDE SEQUENCE [LARGE SCALE GENOMIC DNA]</scope>
    <source>
        <strain evidence="3">DSM 41886</strain>
    </source>
</reference>
<dbReference type="SUPFAM" id="SSF53850">
    <property type="entry name" value="Periplasmic binding protein-like II"/>
    <property type="match status" value="1"/>
</dbReference>
<comment type="caution">
    <text evidence="2">The sequence shown here is derived from an EMBL/GenBank/DDBJ whole genome shotgun (WGS) entry which is preliminary data.</text>
</comment>
<protein>
    <submittedName>
        <fullName evidence="2">Extracellular solute-binding protein</fullName>
    </submittedName>
</protein>
<accession>A0ABU2SEF0</accession>
<dbReference type="Gene3D" id="3.40.190.10">
    <property type="entry name" value="Periplasmic binding protein-like II"/>
    <property type="match status" value="1"/>
</dbReference>
<organism evidence="2 3">
    <name type="scientific">Streptomyces johnsoniae</name>
    <dbReference type="NCBI Taxonomy" id="3075532"/>
    <lineage>
        <taxon>Bacteria</taxon>
        <taxon>Bacillati</taxon>
        <taxon>Actinomycetota</taxon>
        <taxon>Actinomycetes</taxon>
        <taxon>Kitasatosporales</taxon>
        <taxon>Streptomycetaceae</taxon>
        <taxon>Streptomyces</taxon>
    </lineage>
</organism>
<sequence>MGTERPPGRARRARRRRRAVAACAAAALLPLAACDALTPGSAAEAPGPRSVPSRTAVPDEDITLRLQFADAPLMVDALIAAFEEEHPRITIEPRYKTFSDYVKNLKLTMTSDSAPDIAQFAVGMTDLAEEGHVLDLAPYREAYGWDASIPPVSLDQLTAGRASEATGGRALFGVPAGLSMTGIYYNKELAARAGIEQPPRTLAEFEDQLAAAEEAGLTPLGVGALDSGGLHLWAALLNHQMPTDDYWDWVNGTEGATIETPQAIAASERVIEWGRLGYYNDSANGTGQVDSTAQFTRGDSVFLINGNWAAGQLATAMGDNVGFFPMPGRRPADPVVASGFSVSYAVSSRTEHPEAAGAFLDFLTTPEAGRIISDNGFLPTNAEAAEPPRGVLADVAEGHRLAVADDGITTFPDFAAPAMLDALRSGVQKLIAGRVEPADYLDALQDVWDEQHAE</sequence>
<feature type="signal peptide" evidence="1">
    <location>
        <begin position="1"/>
        <end position="32"/>
    </location>
</feature>
<keyword evidence="3" id="KW-1185">Reference proteome</keyword>
<feature type="chain" id="PRO_5046432521" evidence="1">
    <location>
        <begin position="33"/>
        <end position="454"/>
    </location>
</feature>
<evidence type="ECO:0000256" key="1">
    <source>
        <dbReference type="SAM" id="SignalP"/>
    </source>
</evidence>
<dbReference type="InterPro" id="IPR006311">
    <property type="entry name" value="TAT_signal"/>
</dbReference>
<keyword evidence="1" id="KW-0732">Signal</keyword>
<evidence type="ECO:0000313" key="2">
    <source>
        <dbReference type="EMBL" id="MDT0447356.1"/>
    </source>
</evidence>
<dbReference type="PANTHER" id="PTHR43649">
    <property type="entry name" value="ARABINOSE-BINDING PROTEIN-RELATED"/>
    <property type="match status" value="1"/>
</dbReference>
<dbReference type="InterPro" id="IPR050490">
    <property type="entry name" value="Bact_solute-bd_prot1"/>
</dbReference>
<name>A0ABU2SEF0_9ACTN</name>